<dbReference type="SUPFAM" id="SSF49899">
    <property type="entry name" value="Concanavalin A-like lectins/glucanases"/>
    <property type="match status" value="1"/>
</dbReference>
<dbReference type="FunFam" id="2.60.120.920:FF:000004">
    <property type="entry name" value="Butyrophilin subfamily 1 member A1"/>
    <property type="match status" value="1"/>
</dbReference>
<dbReference type="AlphaFoldDB" id="A0A6P3F318"/>
<dbReference type="InterPro" id="IPR001870">
    <property type="entry name" value="B30.2/SPRY"/>
</dbReference>
<evidence type="ECO:0000256" key="4">
    <source>
        <dbReference type="PROSITE-ProRule" id="PRU00024"/>
    </source>
</evidence>
<dbReference type="CDD" id="cd15828">
    <property type="entry name" value="SPRY_PRY_TRIM60"/>
    <property type="match status" value="1"/>
</dbReference>
<dbReference type="PROSITE" id="PS50188">
    <property type="entry name" value="B302_SPRY"/>
    <property type="match status" value="1"/>
</dbReference>
<evidence type="ECO:0000256" key="2">
    <source>
        <dbReference type="ARBA" id="ARBA00022771"/>
    </source>
</evidence>
<keyword evidence="1" id="KW-0479">Metal-binding</keyword>
<dbReference type="InterPro" id="IPR003879">
    <property type="entry name" value="Butyrophylin_SPRY"/>
</dbReference>
<gene>
    <name evidence="10" type="primary">LOC101567992</name>
</gene>
<keyword evidence="3" id="KW-0862">Zinc</keyword>
<dbReference type="InterPro" id="IPR043136">
    <property type="entry name" value="B30.2/SPRY_sf"/>
</dbReference>
<dbReference type="Proteomes" id="UP000515203">
    <property type="component" value="Unplaced"/>
</dbReference>
<dbReference type="Pfam" id="PF13765">
    <property type="entry name" value="PRY"/>
    <property type="match status" value="1"/>
</dbReference>
<protein>
    <submittedName>
        <fullName evidence="10">Tripartite motif-containing protein 60-like</fullName>
    </submittedName>
</protein>
<keyword evidence="5" id="KW-0175">Coiled coil</keyword>
<sequence>MELAATLTDLQVEASCPICRGYLRNPVTIYCGHNFCLACITEAWKDQKGYFPCPFCHYLCPQRKLQNNFQLGSLTEVAKLLPIRRSKRKRQEGSIICEKHKQVVTLFCQKDLEVLCPQCSFSTDHHQHYIWPIEKAAVYHRKQLEKHIELWKEKVEQIEKVIIMQTGKSVELKKKIEQRREEIKCEFEQFSLFLQNEQETTLRQLEDEEREILEKLNENLAEASDHASASKCLLREIESKFVKSEMELLASVKSVYHRCRSLKCPEMFLFQFKDYTYRLPPQYSGLNKIIKQFHVDLLLDPETAHRKLLISEDRKSVRYGNMQKLPHSPKKFYMWPAVLGSKGYSSGRQYWEVEVKDKPEWILGVCTEALPRRKKAQNQPFVVKEGLWGIGRCGHTSYIAFGPKKINLLPKVIPTKIGIFLDCEMGEVSFYNLNDRSLMYTFSDYFGGALWPYFYTGTESRPLRICTVTDSE</sequence>
<dbReference type="GO" id="GO:0008270">
    <property type="term" value="F:zinc ion binding"/>
    <property type="evidence" value="ECO:0007669"/>
    <property type="project" value="UniProtKB-KW"/>
</dbReference>
<evidence type="ECO:0000256" key="3">
    <source>
        <dbReference type="ARBA" id="ARBA00022833"/>
    </source>
</evidence>
<accession>A0A6P3F318</accession>
<dbReference type="Gene3D" id="3.30.160.60">
    <property type="entry name" value="Classic Zinc Finger"/>
    <property type="match status" value="1"/>
</dbReference>
<evidence type="ECO:0000256" key="5">
    <source>
        <dbReference type="SAM" id="Coils"/>
    </source>
</evidence>
<evidence type="ECO:0000313" key="10">
    <source>
        <dbReference type="RefSeq" id="XP_004630775.1"/>
    </source>
</evidence>
<proteinExistence type="predicted"/>
<evidence type="ECO:0000259" key="6">
    <source>
        <dbReference type="PROSITE" id="PS50089"/>
    </source>
</evidence>
<dbReference type="InterPro" id="IPR000315">
    <property type="entry name" value="Znf_B-box"/>
</dbReference>
<organism evidence="9 10">
    <name type="scientific">Octodon degus</name>
    <name type="common">Degu</name>
    <name type="synonym">Sciurus degus</name>
    <dbReference type="NCBI Taxonomy" id="10160"/>
    <lineage>
        <taxon>Eukaryota</taxon>
        <taxon>Metazoa</taxon>
        <taxon>Chordata</taxon>
        <taxon>Craniata</taxon>
        <taxon>Vertebrata</taxon>
        <taxon>Euteleostomi</taxon>
        <taxon>Mammalia</taxon>
        <taxon>Eutheria</taxon>
        <taxon>Euarchontoglires</taxon>
        <taxon>Glires</taxon>
        <taxon>Rodentia</taxon>
        <taxon>Hystricomorpha</taxon>
        <taxon>Octodontidae</taxon>
        <taxon>Octodon</taxon>
    </lineage>
</organism>
<feature type="domain" description="B30.2/SPRY" evidence="8">
    <location>
        <begin position="277"/>
        <end position="472"/>
    </location>
</feature>
<feature type="domain" description="B box-type" evidence="7">
    <location>
        <begin position="92"/>
        <end position="133"/>
    </location>
</feature>
<dbReference type="PROSITE" id="PS50089">
    <property type="entry name" value="ZF_RING_2"/>
    <property type="match status" value="1"/>
</dbReference>
<dbReference type="InterPro" id="IPR013320">
    <property type="entry name" value="ConA-like_dom_sf"/>
</dbReference>
<dbReference type="SMART" id="SM00184">
    <property type="entry name" value="RING"/>
    <property type="match status" value="1"/>
</dbReference>
<dbReference type="PROSITE" id="PS50119">
    <property type="entry name" value="ZF_BBOX"/>
    <property type="match status" value="1"/>
</dbReference>
<dbReference type="SMART" id="SM00449">
    <property type="entry name" value="SPRY"/>
    <property type="match status" value="1"/>
</dbReference>
<reference evidence="10" key="1">
    <citation type="submission" date="2025-08" db="UniProtKB">
        <authorList>
            <consortium name="RefSeq"/>
        </authorList>
    </citation>
    <scope>IDENTIFICATION</scope>
</reference>
<evidence type="ECO:0000256" key="1">
    <source>
        <dbReference type="ARBA" id="ARBA00022723"/>
    </source>
</evidence>
<dbReference type="PANTHER" id="PTHR24103">
    <property type="entry name" value="E3 UBIQUITIN-PROTEIN LIGASE TRIM"/>
    <property type="match status" value="1"/>
</dbReference>
<dbReference type="InterPro" id="IPR017907">
    <property type="entry name" value="Znf_RING_CS"/>
</dbReference>
<dbReference type="InParanoid" id="A0A6P3F318"/>
<feature type="domain" description="RING-type" evidence="6">
    <location>
        <begin position="16"/>
        <end position="57"/>
    </location>
</feature>
<dbReference type="InterPro" id="IPR035786">
    <property type="entry name" value="SPRY/PRY_TRIM60"/>
</dbReference>
<keyword evidence="2 4" id="KW-0863">Zinc-finger</keyword>
<dbReference type="InterPro" id="IPR013083">
    <property type="entry name" value="Znf_RING/FYVE/PHD"/>
</dbReference>
<dbReference type="RefSeq" id="XP_004630775.1">
    <property type="nucleotide sequence ID" value="XM_004630718.2"/>
</dbReference>
<dbReference type="Gene3D" id="3.30.40.10">
    <property type="entry name" value="Zinc/RING finger domain, C3HC4 (zinc finger)"/>
    <property type="match status" value="1"/>
</dbReference>
<dbReference type="InterPro" id="IPR001841">
    <property type="entry name" value="Znf_RING"/>
</dbReference>
<dbReference type="InterPro" id="IPR003877">
    <property type="entry name" value="SPRY_dom"/>
</dbReference>
<dbReference type="SUPFAM" id="SSF57845">
    <property type="entry name" value="B-box zinc-binding domain"/>
    <property type="match status" value="1"/>
</dbReference>
<dbReference type="GeneID" id="101567992"/>
<keyword evidence="9" id="KW-1185">Reference proteome</keyword>
<dbReference type="Pfam" id="PF00622">
    <property type="entry name" value="SPRY"/>
    <property type="match status" value="1"/>
</dbReference>
<dbReference type="Gene3D" id="2.60.120.920">
    <property type="match status" value="1"/>
</dbReference>
<dbReference type="Pfam" id="PF00643">
    <property type="entry name" value="zf-B_box"/>
    <property type="match status" value="1"/>
</dbReference>
<dbReference type="Pfam" id="PF15227">
    <property type="entry name" value="zf-C3HC4_4"/>
    <property type="match status" value="1"/>
</dbReference>
<name>A0A6P3F318_OCTDE</name>
<dbReference type="InterPro" id="IPR050143">
    <property type="entry name" value="TRIM/RBCC"/>
</dbReference>
<dbReference type="SUPFAM" id="SSF57850">
    <property type="entry name" value="RING/U-box"/>
    <property type="match status" value="1"/>
</dbReference>
<dbReference type="InterPro" id="IPR006574">
    <property type="entry name" value="PRY"/>
</dbReference>
<evidence type="ECO:0000313" key="9">
    <source>
        <dbReference type="Proteomes" id="UP000515203"/>
    </source>
</evidence>
<dbReference type="OrthoDB" id="654191at2759"/>
<dbReference type="PRINTS" id="PR01407">
    <property type="entry name" value="BUTYPHLNCDUF"/>
</dbReference>
<evidence type="ECO:0000259" key="8">
    <source>
        <dbReference type="PROSITE" id="PS50188"/>
    </source>
</evidence>
<dbReference type="PROSITE" id="PS00518">
    <property type="entry name" value="ZF_RING_1"/>
    <property type="match status" value="1"/>
</dbReference>
<dbReference type="SMART" id="SM00589">
    <property type="entry name" value="PRY"/>
    <property type="match status" value="1"/>
</dbReference>
<evidence type="ECO:0000259" key="7">
    <source>
        <dbReference type="PROSITE" id="PS50119"/>
    </source>
</evidence>
<feature type="coiled-coil region" evidence="5">
    <location>
        <begin position="195"/>
        <end position="226"/>
    </location>
</feature>